<comment type="caution">
    <text evidence="11">The sequence shown here is derived from an EMBL/GenBank/DDBJ whole genome shotgun (WGS) entry which is preliminary data.</text>
</comment>
<evidence type="ECO:0000256" key="4">
    <source>
        <dbReference type="ARBA" id="ARBA00022884"/>
    </source>
</evidence>
<reference evidence="11 12" key="1">
    <citation type="journal article" date="2020" name="Cell">
        <title>Large-Scale Comparative Analyses of Tick Genomes Elucidate Their Genetic Diversity and Vector Capacities.</title>
        <authorList>
            <consortium name="Tick Genome and Microbiome Consortium (TIGMIC)"/>
            <person name="Jia N."/>
            <person name="Wang J."/>
            <person name="Shi W."/>
            <person name="Du L."/>
            <person name="Sun Y."/>
            <person name="Zhan W."/>
            <person name="Jiang J.F."/>
            <person name="Wang Q."/>
            <person name="Zhang B."/>
            <person name="Ji P."/>
            <person name="Bell-Sakyi L."/>
            <person name="Cui X.M."/>
            <person name="Yuan T.T."/>
            <person name="Jiang B.G."/>
            <person name="Yang W.F."/>
            <person name="Lam T.T."/>
            <person name="Chang Q.C."/>
            <person name="Ding S.J."/>
            <person name="Wang X.J."/>
            <person name="Zhu J.G."/>
            <person name="Ruan X.D."/>
            <person name="Zhao L."/>
            <person name="Wei J.T."/>
            <person name="Ye R.Z."/>
            <person name="Que T.C."/>
            <person name="Du C.H."/>
            <person name="Zhou Y.H."/>
            <person name="Cheng J.X."/>
            <person name="Dai P.F."/>
            <person name="Guo W.B."/>
            <person name="Han X.H."/>
            <person name="Huang E.J."/>
            <person name="Li L.F."/>
            <person name="Wei W."/>
            <person name="Gao Y.C."/>
            <person name="Liu J.Z."/>
            <person name="Shao H.Z."/>
            <person name="Wang X."/>
            <person name="Wang C.C."/>
            <person name="Yang T.C."/>
            <person name="Huo Q.B."/>
            <person name="Li W."/>
            <person name="Chen H.Y."/>
            <person name="Chen S.E."/>
            <person name="Zhou L.G."/>
            <person name="Ni X.B."/>
            <person name="Tian J.H."/>
            <person name="Sheng Y."/>
            <person name="Liu T."/>
            <person name="Pan Y.S."/>
            <person name="Xia L.Y."/>
            <person name="Li J."/>
            <person name="Zhao F."/>
            <person name="Cao W.C."/>
        </authorList>
    </citation>
    <scope>NUCLEOTIDE SEQUENCE [LARGE SCALE GENOMIC DNA]</scope>
    <source>
        <strain evidence="11">HaeL-2018</strain>
    </source>
</reference>
<feature type="coiled-coil region" evidence="9">
    <location>
        <begin position="107"/>
        <end position="176"/>
    </location>
</feature>
<name>A0A9J6H727_HAELO</name>
<dbReference type="InterPro" id="IPR019343">
    <property type="entry name" value="PPP1R21_N"/>
</dbReference>
<dbReference type="VEuPathDB" id="VectorBase:HLOH_061999"/>
<feature type="coiled-coil region" evidence="9">
    <location>
        <begin position="216"/>
        <end position="296"/>
    </location>
</feature>
<keyword evidence="4" id="KW-0694">RNA-binding</keyword>
<keyword evidence="5 9" id="KW-0175">Coiled coil</keyword>
<gene>
    <name evidence="11" type="ORF">HPB48_025114</name>
</gene>
<dbReference type="Pfam" id="PF10212">
    <property type="entry name" value="PPP1R21_helical"/>
    <property type="match status" value="1"/>
</dbReference>
<evidence type="ECO:0000256" key="2">
    <source>
        <dbReference type="ARBA" id="ARBA00020102"/>
    </source>
</evidence>
<feature type="coiled-coil region" evidence="9">
    <location>
        <begin position="648"/>
        <end position="682"/>
    </location>
</feature>
<dbReference type="OMA" id="XFSQYLH"/>
<dbReference type="SMART" id="SM01254">
    <property type="entry name" value="KLRAQ"/>
    <property type="match status" value="1"/>
</dbReference>
<keyword evidence="12" id="KW-1185">Reference proteome</keyword>
<accession>A0A9J6H727</accession>
<sequence length="853" mass="94831">MDESASPEGSLPAKYQKLAYEYSKVVRVNPPVDSSHCQNKCRLGARDAPASIALVSCLTDVRAAGGLACTLSASAVRPVGSTCGLIGCAVNEGGGDHRLAELRALCTNRLRAQAQVLKKAVAEEQAKNVELKDVLKDKEQAMRKLVQEVESLNFCNQQLTKRVGFLQEELEEDRSKRNKKKHNAAASPAHQGIIDAELQSRIEENEKLHLQVSSVEAEHRRVVEQLEAELEQVRQALSTHEEQLSEAVGRREEHISRLTQERAKLELKLKSCEKELKEVSAKNEQSESKLAEVTEDLGGRLAEAETIIKQNVHFRDAGDGRAARLDVPVVRHSHEKGVRALLVQLAELVPELSQALSTLHTYAEQRVRLLLAGAICGLDPQLAQGPLQVFAQHLHGNVAYLQPIEEAYQAYFDTLCQQGLYILDGGPVVAALSAAFSRYVSYLNKLLPYIMLSLKARASSPTSDTKCHELRAKLGQVIGRVVVKFDKMDRYLLLLSEKGCEPGSKACHCVGYVAVVGNLVAVAKGLWEDFEEVKRQLSSLMLLEHELPTVSSEAKTTDDCLVSSLATVSNSCRKLSRALEGHSKVLLRREAYQCRGLVGAEALCTSHLGPHVAPLRQRGAAYLRSCQLYTKSPDCVPYSVAIENSGALQSHVENKESIAQQLESLKNKVRKLEEEKEHWMLEWQLTQAKYERQAKDVLPESGQPSNQGEGDGNDGRVIAEHFKARMKEMIRQCQLADSKAVHFYSEAGPSFFFFPSRCKALQKRLHLAEQHKVELENQLQDTQLLLQQLRDEMRSTARSYEDQLSTMSEHLASMNERLTQQRDEIDALRHGPSSSSTTKVHADYSLLLSCFAH</sequence>
<dbReference type="OrthoDB" id="5566667at2759"/>
<evidence type="ECO:0000256" key="8">
    <source>
        <dbReference type="ARBA" id="ARBA00044824"/>
    </source>
</evidence>
<feature type="coiled-coil region" evidence="9">
    <location>
        <begin position="758"/>
        <end position="831"/>
    </location>
</feature>
<evidence type="ECO:0000313" key="11">
    <source>
        <dbReference type="EMBL" id="KAH9383542.1"/>
    </source>
</evidence>
<dbReference type="GO" id="GO:0005769">
    <property type="term" value="C:early endosome"/>
    <property type="evidence" value="ECO:0007669"/>
    <property type="project" value="UniProtKB-SubCell"/>
</dbReference>
<proteinExistence type="predicted"/>
<evidence type="ECO:0000256" key="9">
    <source>
        <dbReference type="SAM" id="Coils"/>
    </source>
</evidence>
<evidence type="ECO:0000256" key="6">
    <source>
        <dbReference type="ARBA" id="ARBA00031361"/>
    </source>
</evidence>
<dbReference type="Proteomes" id="UP000821853">
    <property type="component" value="Unassembled WGS sequence"/>
</dbReference>
<feature type="domain" description="Protein phosphatase 1 regulatory subunit 21 N-terminal" evidence="10">
    <location>
        <begin position="105"/>
        <end position="198"/>
    </location>
</feature>
<evidence type="ECO:0000256" key="1">
    <source>
        <dbReference type="ARBA" id="ARBA00004412"/>
    </source>
</evidence>
<protein>
    <recommendedName>
        <fullName evidence="2">Protein phosphatase 1 regulatory subunit 21</fullName>
    </recommendedName>
    <alternativeName>
        <fullName evidence="7">Coiled-coil domain-containing protein 128</fullName>
    </alternativeName>
    <alternativeName>
        <fullName evidence="8">Ferry endosomal RAB5 effector complex subunit 2</fullName>
    </alternativeName>
    <alternativeName>
        <fullName evidence="6">KLRAQ motif-containing protein 1</fullName>
    </alternativeName>
</protein>
<dbReference type="PANTHER" id="PTHR21448:SF0">
    <property type="entry name" value="PROTEIN PHOSPHATASE 1 REGULATORY SUBUNIT 21"/>
    <property type="match status" value="1"/>
</dbReference>
<dbReference type="Pfam" id="PF21636">
    <property type="entry name" value="PPP1R21_C"/>
    <property type="match status" value="1"/>
</dbReference>
<evidence type="ECO:0000259" key="10">
    <source>
        <dbReference type="SMART" id="SM01254"/>
    </source>
</evidence>
<organism evidence="11 12">
    <name type="scientific">Haemaphysalis longicornis</name>
    <name type="common">Bush tick</name>
    <dbReference type="NCBI Taxonomy" id="44386"/>
    <lineage>
        <taxon>Eukaryota</taxon>
        <taxon>Metazoa</taxon>
        <taxon>Ecdysozoa</taxon>
        <taxon>Arthropoda</taxon>
        <taxon>Chelicerata</taxon>
        <taxon>Arachnida</taxon>
        <taxon>Acari</taxon>
        <taxon>Parasitiformes</taxon>
        <taxon>Ixodida</taxon>
        <taxon>Ixodoidea</taxon>
        <taxon>Ixodidae</taxon>
        <taxon>Haemaphysalinae</taxon>
        <taxon>Haemaphysalis</taxon>
    </lineage>
</organism>
<evidence type="ECO:0000256" key="3">
    <source>
        <dbReference type="ARBA" id="ARBA00022753"/>
    </source>
</evidence>
<dbReference type="InterPro" id="IPR049372">
    <property type="entry name" value="PPP1R21_C"/>
</dbReference>
<dbReference type="GO" id="GO:0016020">
    <property type="term" value="C:membrane"/>
    <property type="evidence" value="ECO:0007669"/>
    <property type="project" value="TreeGrafter"/>
</dbReference>
<dbReference type="PANTHER" id="PTHR21448">
    <property type="entry name" value="SMOOTH MUSCLE MYOSIN HEAVY CHAIN-RELATED"/>
    <property type="match status" value="1"/>
</dbReference>
<keyword evidence="3" id="KW-0967">Endosome</keyword>
<dbReference type="InterPro" id="IPR040024">
    <property type="entry name" value="PPP1R21"/>
</dbReference>
<dbReference type="GO" id="GO:0003723">
    <property type="term" value="F:RNA binding"/>
    <property type="evidence" value="ECO:0007669"/>
    <property type="project" value="UniProtKB-KW"/>
</dbReference>
<dbReference type="AlphaFoldDB" id="A0A9J6H727"/>
<evidence type="ECO:0000256" key="5">
    <source>
        <dbReference type="ARBA" id="ARBA00023054"/>
    </source>
</evidence>
<dbReference type="EMBL" id="JABSTR010001154">
    <property type="protein sequence ID" value="KAH9383542.1"/>
    <property type="molecule type" value="Genomic_DNA"/>
</dbReference>
<dbReference type="Pfam" id="PF10205">
    <property type="entry name" value="KLRAQ"/>
    <property type="match status" value="1"/>
</dbReference>
<evidence type="ECO:0000313" key="12">
    <source>
        <dbReference type="Proteomes" id="UP000821853"/>
    </source>
</evidence>
<comment type="subcellular location">
    <subcellularLocation>
        <location evidence="1">Early endosome</location>
    </subcellularLocation>
</comment>
<evidence type="ECO:0000256" key="7">
    <source>
        <dbReference type="ARBA" id="ARBA00031617"/>
    </source>
</evidence>
<dbReference type="InterPro" id="IPR019348">
    <property type="entry name" value="PPP1R21_six_helix"/>
</dbReference>